<keyword evidence="1" id="KW-1133">Transmembrane helix</keyword>
<evidence type="ECO:0000256" key="1">
    <source>
        <dbReference type="SAM" id="Phobius"/>
    </source>
</evidence>
<reference evidence="2 3" key="1">
    <citation type="submission" date="2013-01" db="EMBL/GenBank/DDBJ databases">
        <authorList>
            <person name="Harkins D.M."/>
            <person name="Durkin A.S."/>
            <person name="Brinkac L.M."/>
            <person name="Haft D.H."/>
            <person name="Selengut J.D."/>
            <person name="Sanka R."/>
            <person name="DePew J."/>
            <person name="Purushe J."/>
            <person name="Hartskeerl R.A."/>
            <person name="Ahmed A."/>
            <person name="van der Linden H."/>
            <person name="Goris M.G.A."/>
            <person name="Vinetz J.M."/>
            <person name="Sutton G.G."/>
            <person name="Nierman W.C."/>
            <person name="Fouts D.E."/>
        </authorList>
    </citation>
    <scope>NUCLEOTIDE SEQUENCE [LARGE SCALE GENOMIC DNA]</scope>
    <source>
        <strain evidence="2 3">MAVJ 401</strain>
    </source>
</reference>
<dbReference type="Proteomes" id="UP000012106">
    <property type="component" value="Unassembled WGS sequence"/>
</dbReference>
<dbReference type="EMBL" id="AHMU02000047">
    <property type="protein sequence ID" value="EMN21881.1"/>
    <property type="molecule type" value="Genomic_DNA"/>
</dbReference>
<evidence type="ECO:0000313" key="2">
    <source>
        <dbReference type="EMBL" id="EMN21881.1"/>
    </source>
</evidence>
<proteinExistence type="predicted"/>
<accession>M6JJK7</accession>
<organism evidence="2 3">
    <name type="scientific">Leptospira santarosai serovar Arenal str. MAVJ 401</name>
    <dbReference type="NCBI Taxonomy" id="1049976"/>
    <lineage>
        <taxon>Bacteria</taxon>
        <taxon>Pseudomonadati</taxon>
        <taxon>Spirochaetota</taxon>
        <taxon>Spirochaetia</taxon>
        <taxon>Leptospirales</taxon>
        <taxon>Leptospiraceae</taxon>
        <taxon>Leptospira</taxon>
    </lineage>
</organism>
<feature type="transmembrane region" description="Helical" evidence="1">
    <location>
        <begin position="23"/>
        <end position="41"/>
    </location>
</feature>
<keyword evidence="1" id="KW-0472">Membrane</keyword>
<name>M6JJK7_9LEPT</name>
<sequence>MCSGVNSQNIPHFGIFQSFITELVPSMWELLRTIIVISIIANRNKKLRCKKSFQTAKGMDRLRDAICGNSPRFVTNLSKVVADFF</sequence>
<evidence type="ECO:0000313" key="3">
    <source>
        <dbReference type="Proteomes" id="UP000012106"/>
    </source>
</evidence>
<gene>
    <name evidence="2" type="ORF">LEP1GSC063_3556</name>
</gene>
<keyword evidence="1" id="KW-0812">Transmembrane</keyword>
<dbReference type="AlphaFoldDB" id="M6JJK7"/>
<protein>
    <submittedName>
        <fullName evidence="2">Uncharacterized protein</fullName>
    </submittedName>
</protein>
<comment type="caution">
    <text evidence="2">The sequence shown here is derived from an EMBL/GenBank/DDBJ whole genome shotgun (WGS) entry which is preliminary data.</text>
</comment>